<dbReference type="Proteomes" id="UP001056819">
    <property type="component" value="Chromosome"/>
</dbReference>
<evidence type="ECO:0000313" key="2">
    <source>
        <dbReference type="Proteomes" id="UP001056819"/>
    </source>
</evidence>
<protein>
    <recommendedName>
        <fullName evidence="3">Phage tail tape measure protein</fullName>
    </recommendedName>
</protein>
<proteinExistence type="predicted"/>
<dbReference type="EMBL" id="CP097501">
    <property type="protein sequence ID" value="URD68298.1"/>
    <property type="molecule type" value="Genomic_DNA"/>
</dbReference>
<evidence type="ECO:0000313" key="1">
    <source>
        <dbReference type="EMBL" id="URD68298.1"/>
    </source>
</evidence>
<name>A0AAE9HX67_9NEIS</name>
<accession>A0AAE9HX67</accession>
<gene>
    <name evidence="1" type="ORF">LNQ82_03845</name>
</gene>
<reference evidence="1" key="1">
    <citation type="submission" date="2022-05" db="EMBL/GenBank/DDBJ databases">
        <title>Alysiella filiformis genome sequencing.</title>
        <authorList>
            <person name="Viehboeck T."/>
        </authorList>
    </citation>
    <scope>NUCLEOTIDE SEQUENCE</scope>
    <source>
        <strain evidence="1">DSM 2580</strain>
    </source>
</reference>
<evidence type="ECO:0008006" key="3">
    <source>
        <dbReference type="Google" id="ProtNLM"/>
    </source>
</evidence>
<organism evidence="1 2">
    <name type="scientific">Conchiformibius steedae DSM 2580</name>
    <dbReference type="NCBI Taxonomy" id="1121352"/>
    <lineage>
        <taxon>Bacteria</taxon>
        <taxon>Pseudomonadati</taxon>
        <taxon>Pseudomonadota</taxon>
        <taxon>Betaproteobacteria</taxon>
        <taxon>Neisseriales</taxon>
        <taxon>Neisseriaceae</taxon>
        <taxon>Conchiformibius</taxon>
    </lineage>
</organism>
<dbReference type="RefSeq" id="WP_034333573.1">
    <property type="nucleotide sequence ID" value="NZ_CP097501.1"/>
</dbReference>
<sequence>MRSLAQNGELSSQKLVQALQKAGDGVRADFAKTDFTIAQSFTVLQNKLTEFVGQTGESSGAIKVFSGTLRFLGDNIDSVATVVGGLAALSLTRWAITSAAGLVQMTAAMIATSGAAGTATAAQTALSVAVARTGTASALASFQVRGFAGSLAVLRVGAVAATGALLGLAAATLKASFNLLAKGASVAGGALTAMSARIGAAGTVGKLGAIGTAAAAAGTGLYSLYKFTKGEDASNWISDSVDKLFGLDTQVESLGTKLYDWLNPIEKFNEKLDEAAVKAHAVSGWQSISGAIAAQGGFAEYSAGKQSDVGLSKAISDTVLKYQEQAAAIGKTKEQMDLLTLTAQKEELLKKKKIEFEEKFKHENADNRAKLVQQSLANTAAALDADIKSVSAAMKQAETAAKAKAEADKAAEIAAKNRRTIDESMASLAQQMAELGKSSEEITQMRLAAAGATQGELAKTRAMQDVIRQYERQAGVMKTLDDLRGQLERVGKSAAEIKLLDLKNAGATAEQLSQASALLQAIAAKEQAHQTISTAGDKMLGAANMMRQAADKSVSSVDERYAALQAKVAQSRAADAAREADIRQREKAKAATQGGFTDLQWQLWSRQTYGHDWYERTAEYKAAVAASKQHAEAATAAAASLQQAGGSLGNAAHNLQNAADKLFQQATSSLPAPAAVQNGVQGAPNMGQITLDLRFPNGKALTGILFGNQEFLKKLKEQTTANVESWLLGVRDAVR</sequence>
<dbReference type="AlphaFoldDB" id="A0AAE9HX67"/>